<name>A0A1H4HKW7_9SPHI</name>
<accession>A0A1H4HKW7</accession>
<dbReference type="CDD" id="cd01185">
    <property type="entry name" value="INTN1_C_like"/>
    <property type="match status" value="1"/>
</dbReference>
<keyword evidence="6" id="KW-1185">Reference proteome</keyword>
<dbReference type="GO" id="GO:0003677">
    <property type="term" value="F:DNA binding"/>
    <property type="evidence" value="ECO:0007669"/>
    <property type="project" value="UniProtKB-KW"/>
</dbReference>
<reference evidence="5 6" key="1">
    <citation type="submission" date="2016-10" db="EMBL/GenBank/DDBJ databases">
        <authorList>
            <person name="de Groot N.N."/>
        </authorList>
    </citation>
    <scope>NUCLEOTIDE SEQUENCE [LARGE SCALE GENOMIC DNA]</scope>
    <source>
        <strain evidence="5 6">DSM 19033</strain>
    </source>
</reference>
<organism evidence="5 6">
    <name type="scientific">Pedobacter hartonius</name>
    <dbReference type="NCBI Taxonomy" id="425514"/>
    <lineage>
        <taxon>Bacteria</taxon>
        <taxon>Pseudomonadati</taxon>
        <taxon>Bacteroidota</taxon>
        <taxon>Sphingobacteriia</taxon>
        <taxon>Sphingobacteriales</taxon>
        <taxon>Sphingobacteriaceae</taxon>
        <taxon>Pedobacter</taxon>
    </lineage>
</organism>
<gene>
    <name evidence="5" type="ORF">SAMN05443550_1326</name>
</gene>
<evidence type="ECO:0000259" key="4">
    <source>
        <dbReference type="PROSITE" id="PS51898"/>
    </source>
</evidence>
<dbReference type="InterPro" id="IPR035386">
    <property type="entry name" value="Arm-DNA-bind_5"/>
</dbReference>
<dbReference type="Pfam" id="PF00589">
    <property type="entry name" value="Phage_integrase"/>
    <property type="match status" value="1"/>
</dbReference>
<dbReference type="InterPro" id="IPR010998">
    <property type="entry name" value="Integrase_recombinase_N"/>
</dbReference>
<feature type="domain" description="Tyr recombinase" evidence="4">
    <location>
        <begin position="235"/>
        <end position="413"/>
    </location>
</feature>
<evidence type="ECO:0000256" key="3">
    <source>
        <dbReference type="ARBA" id="ARBA00023172"/>
    </source>
</evidence>
<proteinExistence type="inferred from homology"/>
<comment type="similarity">
    <text evidence="1">Belongs to the 'phage' integrase family.</text>
</comment>
<dbReference type="InterPro" id="IPR002104">
    <property type="entry name" value="Integrase_catalytic"/>
</dbReference>
<dbReference type="Pfam" id="PF17293">
    <property type="entry name" value="Arm-DNA-bind_5"/>
    <property type="match status" value="1"/>
</dbReference>
<dbReference type="Gene3D" id="1.10.150.130">
    <property type="match status" value="1"/>
</dbReference>
<dbReference type="PANTHER" id="PTHR30349">
    <property type="entry name" value="PHAGE INTEGRASE-RELATED"/>
    <property type="match status" value="1"/>
</dbReference>
<keyword evidence="2" id="KW-0238">DNA-binding</keyword>
<evidence type="ECO:0000313" key="5">
    <source>
        <dbReference type="EMBL" id="SEB22325.1"/>
    </source>
</evidence>
<dbReference type="InterPro" id="IPR011010">
    <property type="entry name" value="DNA_brk_join_enz"/>
</dbReference>
<dbReference type="InterPro" id="IPR013762">
    <property type="entry name" value="Integrase-like_cat_sf"/>
</dbReference>
<evidence type="ECO:0000313" key="6">
    <source>
        <dbReference type="Proteomes" id="UP000198850"/>
    </source>
</evidence>
<dbReference type="InterPro" id="IPR050090">
    <property type="entry name" value="Tyrosine_recombinase_XerCD"/>
</dbReference>
<evidence type="ECO:0000256" key="1">
    <source>
        <dbReference type="ARBA" id="ARBA00008857"/>
    </source>
</evidence>
<dbReference type="Gene3D" id="1.10.443.10">
    <property type="entry name" value="Intergrase catalytic core"/>
    <property type="match status" value="1"/>
</dbReference>
<keyword evidence="3" id="KW-0233">DNA recombination</keyword>
<feature type="non-terminal residue" evidence="5">
    <location>
        <position position="1"/>
    </location>
</feature>
<dbReference type="InterPro" id="IPR025269">
    <property type="entry name" value="SAM-like_dom"/>
</dbReference>
<dbReference type="STRING" id="425514.SAMN05443550_1326"/>
<dbReference type="PANTHER" id="PTHR30349:SF64">
    <property type="entry name" value="PROPHAGE INTEGRASE INTD-RELATED"/>
    <property type="match status" value="1"/>
</dbReference>
<evidence type="ECO:0000256" key="2">
    <source>
        <dbReference type="ARBA" id="ARBA00023125"/>
    </source>
</evidence>
<protein>
    <submittedName>
        <fullName evidence="5">Site-specific recombinase XerD</fullName>
    </submittedName>
</protein>
<dbReference type="GO" id="GO:0006310">
    <property type="term" value="P:DNA recombination"/>
    <property type="evidence" value="ECO:0007669"/>
    <property type="project" value="UniProtKB-KW"/>
</dbReference>
<dbReference type="AlphaFoldDB" id="A0A1H4HKW7"/>
<dbReference type="SUPFAM" id="SSF56349">
    <property type="entry name" value="DNA breaking-rejoining enzymes"/>
    <property type="match status" value="1"/>
</dbReference>
<dbReference type="GO" id="GO:0015074">
    <property type="term" value="P:DNA integration"/>
    <property type="evidence" value="ECO:0007669"/>
    <property type="project" value="InterPro"/>
</dbReference>
<dbReference type="Pfam" id="PF13102">
    <property type="entry name" value="Phage_int_SAM_5"/>
    <property type="match status" value="1"/>
</dbReference>
<dbReference type="EMBL" id="FNRA01000032">
    <property type="protein sequence ID" value="SEB22325.1"/>
    <property type="molecule type" value="Genomic_DNA"/>
</dbReference>
<dbReference type="PROSITE" id="PS51898">
    <property type="entry name" value="TYR_RECOMBINASE"/>
    <property type="match status" value="1"/>
</dbReference>
<sequence>GTAKLFLFNLNVIVMKTNFSVLFFLKKPKNYTKGAVYFIFLRITVDGVRAEMSTSRNCEPERWNAKAGKVIGTKEDVKTLNAYLENMKAEVYAAHSQLSVDGAEITADSVKCKFLGKEEKAHTIMEAIKTHNEKMKALVDKEEYAPGTLRRFEVLERHVEDFIAAKYNRADFNVKRIDHEFIDGFDFYLHTVKENDTNTANKHIKNLKKIVSICRKYKWISTDPFFGHTLKSKPVHREFLTADELQKITEKQFTTARLSQVRDFFLFSCYTGLSYADVQKLKLADVSIGVDGERWIFTYRKKTDTRVAIPLLPIAASILDKYKDHPYCLHNNRALPISSNQKMNEYLVEIAALAGVNKTLGNRIAKRTFGTTVTLLNGVPIESVSKMLGHTNIRTTQLYAKVLDTKVSGDMAPLMGKFVAQHIKTNEVTESKISADIALIRVKYTVTPQMEEAS</sequence>
<dbReference type="Proteomes" id="UP000198850">
    <property type="component" value="Unassembled WGS sequence"/>
</dbReference>